<organism evidence="2 3">
    <name type="scientific">Kingella bonacorsii</name>
    <dbReference type="NCBI Taxonomy" id="2796361"/>
    <lineage>
        <taxon>Bacteria</taxon>
        <taxon>Pseudomonadati</taxon>
        <taxon>Pseudomonadota</taxon>
        <taxon>Betaproteobacteria</taxon>
        <taxon>Neisseriales</taxon>
        <taxon>Neisseriaceae</taxon>
        <taxon>Kingella</taxon>
    </lineage>
</organism>
<evidence type="ECO:0000313" key="3">
    <source>
        <dbReference type="Proteomes" id="UP000614058"/>
    </source>
</evidence>
<keyword evidence="3" id="KW-1185">Reference proteome</keyword>
<dbReference type="Pfam" id="PF19905">
    <property type="entry name" value="DUF6378"/>
    <property type="match status" value="1"/>
</dbReference>
<comment type="caution">
    <text evidence="2">The sequence shown here is derived from an EMBL/GenBank/DDBJ whole genome shotgun (WGS) entry which is preliminary data.</text>
</comment>
<name>A0ABS1BW31_9NEIS</name>
<evidence type="ECO:0000313" key="2">
    <source>
        <dbReference type="EMBL" id="MBK0397503.1"/>
    </source>
</evidence>
<dbReference type="EMBL" id="JAEHNZ010000007">
    <property type="protein sequence ID" value="MBK0397503.1"/>
    <property type="molecule type" value="Genomic_DNA"/>
</dbReference>
<gene>
    <name evidence="2" type="ORF">JDW22_13225</name>
</gene>
<protein>
    <recommendedName>
        <fullName evidence="1">DUF6378 domain-containing protein</fullName>
    </recommendedName>
</protein>
<reference evidence="2 3" key="1">
    <citation type="journal article" date="2021" name="Pathogens">
        <title>Isolation and Characterization of Kingella bonacorsii sp. nov., A Novel Kingella Species Detected in a Stable Periodontitis Subject.</title>
        <authorList>
            <person name="Antezack A."/>
            <person name="Boxberger M."/>
            <person name="Rolland C."/>
            <person name="Monnet-Corti V."/>
            <person name="La Scola B."/>
        </authorList>
    </citation>
    <scope>NUCLEOTIDE SEQUENCE [LARGE SCALE GENOMIC DNA]</scope>
    <source>
        <strain evidence="2 3">Marseille-Q4569</strain>
    </source>
</reference>
<dbReference type="Proteomes" id="UP000614058">
    <property type="component" value="Unassembled WGS sequence"/>
</dbReference>
<feature type="domain" description="DUF6378" evidence="1">
    <location>
        <begin position="4"/>
        <end position="80"/>
    </location>
</feature>
<accession>A0ABS1BW31</accession>
<dbReference type="RefSeq" id="WP_200523439.1">
    <property type="nucleotide sequence ID" value="NZ_JAEHNZ010000007.1"/>
</dbReference>
<evidence type="ECO:0000259" key="1">
    <source>
        <dbReference type="Pfam" id="PF19905"/>
    </source>
</evidence>
<dbReference type="InterPro" id="IPR045958">
    <property type="entry name" value="DUF6378"/>
</dbReference>
<sequence>MQVNELLNERETRYGKFENHAQLTQNLKATLHAAPKWHALSASQKESLEMICHKIARVLNGDPDYVDNWTDIAGYAVLVESELKKAA</sequence>
<proteinExistence type="predicted"/>